<dbReference type="EC" id="2.1.1.197" evidence="3"/>
<dbReference type="CDD" id="cd02440">
    <property type="entry name" value="AdoMet_MTases"/>
    <property type="match status" value="1"/>
</dbReference>
<evidence type="ECO:0000313" key="4">
    <source>
        <dbReference type="Proteomes" id="UP000317835"/>
    </source>
</evidence>
<dbReference type="GO" id="GO:0032259">
    <property type="term" value="P:methylation"/>
    <property type="evidence" value="ECO:0007669"/>
    <property type="project" value="UniProtKB-KW"/>
</dbReference>
<proteinExistence type="predicted"/>
<dbReference type="OrthoDB" id="278023at2"/>
<dbReference type="InterPro" id="IPR013216">
    <property type="entry name" value="Methyltransf_11"/>
</dbReference>
<dbReference type="SUPFAM" id="SSF53335">
    <property type="entry name" value="S-adenosyl-L-methionine-dependent methyltransferases"/>
    <property type="match status" value="1"/>
</dbReference>
<organism evidence="3 4">
    <name type="scientific">Tautonia plasticadhaerens</name>
    <dbReference type="NCBI Taxonomy" id="2527974"/>
    <lineage>
        <taxon>Bacteria</taxon>
        <taxon>Pseudomonadati</taxon>
        <taxon>Planctomycetota</taxon>
        <taxon>Planctomycetia</taxon>
        <taxon>Isosphaerales</taxon>
        <taxon>Isosphaeraceae</taxon>
        <taxon>Tautonia</taxon>
    </lineage>
</organism>
<keyword evidence="3" id="KW-0808">Transferase</keyword>
<name>A0A518H039_9BACT</name>
<keyword evidence="3" id="KW-0489">Methyltransferase</keyword>
<feature type="region of interest" description="Disordered" evidence="1">
    <location>
        <begin position="1"/>
        <end position="53"/>
    </location>
</feature>
<dbReference type="GO" id="GO:0008757">
    <property type="term" value="F:S-adenosylmethionine-dependent methyltransferase activity"/>
    <property type="evidence" value="ECO:0007669"/>
    <property type="project" value="InterPro"/>
</dbReference>
<dbReference type="Proteomes" id="UP000317835">
    <property type="component" value="Chromosome"/>
</dbReference>
<keyword evidence="4" id="KW-1185">Reference proteome</keyword>
<feature type="compositionally biased region" description="Basic and acidic residues" evidence="1">
    <location>
        <begin position="42"/>
        <end position="53"/>
    </location>
</feature>
<dbReference type="KEGG" id="tpla:ElP_20930"/>
<dbReference type="GO" id="GO:0102130">
    <property type="term" value="F:malonyl-CoA methyltransferase activity"/>
    <property type="evidence" value="ECO:0007669"/>
    <property type="project" value="UniProtKB-EC"/>
</dbReference>
<evidence type="ECO:0000259" key="2">
    <source>
        <dbReference type="Pfam" id="PF08241"/>
    </source>
</evidence>
<dbReference type="EMBL" id="CP036426">
    <property type="protein sequence ID" value="QDV34208.1"/>
    <property type="molecule type" value="Genomic_DNA"/>
</dbReference>
<reference evidence="3 4" key="1">
    <citation type="submission" date="2019-02" db="EMBL/GenBank/DDBJ databases">
        <title>Deep-cultivation of Planctomycetes and their phenomic and genomic characterization uncovers novel biology.</title>
        <authorList>
            <person name="Wiegand S."/>
            <person name="Jogler M."/>
            <person name="Boedeker C."/>
            <person name="Pinto D."/>
            <person name="Vollmers J."/>
            <person name="Rivas-Marin E."/>
            <person name="Kohn T."/>
            <person name="Peeters S.H."/>
            <person name="Heuer A."/>
            <person name="Rast P."/>
            <person name="Oberbeckmann S."/>
            <person name="Bunk B."/>
            <person name="Jeske O."/>
            <person name="Meyerdierks A."/>
            <person name="Storesund J.E."/>
            <person name="Kallscheuer N."/>
            <person name="Luecker S."/>
            <person name="Lage O.M."/>
            <person name="Pohl T."/>
            <person name="Merkel B.J."/>
            <person name="Hornburger P."/>
            <person name="Mueller R.-W."/>
            <person name="Bruemmer F."/>
            <person name="Labrenz M."/>
            <person name="Spormann A.M."/>
            <person name="Op den Camp H."/>
            <person name="Overmann J."/>
            <person name="Amann R."/>
            <person name="Jetten M.S.M."/>
            <person name="Mascher T."/>
            <person name="Medema M.H."/>
            <person name="Devos D.P."/>
            <person name="Kaster A.-K."/>
            <person name="Ovreas L."/>
            <person name="Rohde M."/>
            <person name="Galperin M.Y."/>
            <person name="Jogler C."/>
        </authorList>
    </citation>
    <scope>NUCLEOTIDE SEQUENCE [LARGE SCALE GENOMIC DNA]</scope>
    <source>
        <strain evidence="3 4">ElP</strain>
    </source>
</reference>
<gene>
    <name evidence="3" type="primary">bioC_2</name>
    <name evidence="3" type="ORF">ElP_20930</name>
</gene>
<sequence length="280" mass="30179">MSTTLRTLDGPSPQPSPRERGEGDGLGPSPPSAGARAAGGPERGRSAAASRHESTVASRFDALEARFRDEVPADDFRLSAILRHLGPIDGRLVLDLGCGKGRFASKLARRGARVVGLDVSGAMLRAARDSGLPVALGSIRRLPIPDGGIDAVLFVEVLEHVSPGDLPVVLAEAARVLRPGGRVVIVDKNAASLDPIRPWLPAALVKRIDERRGRWMYPPGSAVRERWFRPGQVPRLLRRAGFVGVRAEAIRSPIEQKSPIFRFVPVARRFVAWSARSGEE</sequence>
<dbReference type="Gene3D" id="3.40.50.150">
    <property type="entry name" value="Vaccinia Virus protein VP39"/>
    <property type="match status" value="1"/>
</dbReference>
<evidence type="ECO:0000313" key="3">
    <source>
        <dbReference type="EMBL" id="QDV34208.1"/>
    </source>
</evidence>
<accession>A0A518H039</accession>
<evidence type="ECO:0000256" key="1">
    <source>
        <dbReference type="SAM" id="MobiDB-lite"/>
    </source>
</evidence>
<dbReference type="Pfam" id="PF08241">
    <property type="entry name" value="Methyltransf_11"/>
    <property type="match status" value="1"/>
</dbReference>
<dbReference type="AlphaFoldDB" id="A0A518H039"/>
<dbReference type="PANTHER" id="PTHR43591">
    <property type="entry name" value="METHYLTRANSFERASE"/>
    <property type="match status" value="1"/>
</dbReference>
<dbReference type="InterPro" id="IPR029063">
    <property type="entry name" value="SAM-dependent_MTases_sf"/>
</dbReference>
<dbReference type="RefSeq" id="WP_145268943.1">
    <property type="nucleotide sequence ID" value="NZ_CP036426.1"/>
</dbReference>
<protein>
    <submittedName>
        <fullName evidence="3">Malonyl-[acyl-carrier protein] O-methyltransferase</fullName>
        <ecNumber evidence="3">2.1.1.197</ecNumber>
    </submittedName>
</protein>
<feature type="domain" description="Methyltransferase type 11" evidence="2">
    <location>
        <begin position="94"/>
        <end position="185"/>
    </location>
</feature>